<organism evidence="1 2">
    <name type="scientific">Catharanthus roseus</name>
    <name type="common">Madagascar periwinkle</name>
    <name type="synonym">Vinca rosea</name>
    <dbReference type="NCBI Taxonomy" id="4058"/>
    <lineage>
        <taxon>Eukaryota</taxon>
        <taxon>Viridiplantae</taxon>
        <taxon>Streptophyta</taxon>
        <taxon>Embryophyta</taxon>
        <taxon>Tracheophyta</taxon>
        <taxon>Spermatophyta</taxon>
        <taxon>Magnoliopsida</taxon>
        <taxon>eudicotyledons</taxon>
        <taxon>Gunneridae</taxon>
        <taxon>Pentapetalae</taxon>
        <taxon>asterids</taxon>
        <taxon>lamiids</taxon>
        <taxon>Gentianales</taxon>
        <taxon>Apocynaceae</taxon>
        <taxon>Rauvolfioideae</taxon>
        <taxon>Vinceae</taxon>
        <taxon>Catharanthinae</taxon>
        <taxon>Catharanthus</taxon>
    </lineage>
</organism>
<dbReference type="EMBL" id="CM044702">
    <property type="protein sequence ID" value="KAI5676904.1"/>
    <property type="molecule type" value="Genomic_DNA"/>
</dbReference>
<gene>
    <name evidence="1" type="ORF">M9H77_07854</name>
</gene>
<accession>A0ACC0BWE1</accession>
<dbReference type="Proteomes" id="UP001060085">
    <property type="component" value="Linkage Group LG02"/>
</dbReference>
<keyword evidence="2" id="KW-1185">Reference proteome</keyword>
<proteinExistence type="predicted"/>
<reference evidence="2" key="1">
    <citation type="journal article" date="2023" name="Nat. Plants">
        <title>Single-cell RNA sequencing provides a high-resolution roadmap for understanding the multicellular compartmentation of specialized metabolism.</title>
        <authorList>
            <person name="Sun S."/>
            <person name="Shen X."/>
            <person name="Li Y."/>
            <person name="Li Y."/>
            <person name="Wang S."/>
            <person name="Li R."/>
            <person name="Zhang H."/>
            <person name="Shen G."/>
            <person name="Guo B."/>
            <person name="Wei J."/>
            <person name="Xu J."/>
            <person name="St-Pierre B."/>
            <person name="Chen S."/>
            <person name="Sun C."/>
        </authorList>
    </citation>
    <scope>NUCLEOTIDE SEQUENCE [LARGE SCALE GENOMIC DNA]</scope>
</reference>
<comment type="caution">
    <text evidence="1">The sequence shown here is derived from an EMBL/GenBank/DDBJ whole genome shotgun (WGS) entry which is preliminary data.</text>
</comment>
<sequence>MENSSKEFPTSILQLPDDCLYFIFHWLDSASDRESFGLTCHRWLYIQNTSRQSLQFRCSLTHFSMSSLSQNTLKIYSFHLHRLLNRFQQLQALSLSGCTELPDSGLSPLQYYGSKLNSLVLDCCFGITDSGFSSVAYGCPSLTILSLYRCNVTDISLERLSKSCLVLQEINLSHCSLVSDHGIRALSQHCHHLRAVRISYCKSVTGIGFRGCSDTLTYLEADSCKLEPEGIHAIVSGGGLEYLNISSLSWSILGDGLMAIGAGFARKLSILNCRACRTISDDSIISIAKGCPLLQEWNLALCHEIRAAGWESIGANCRNLKRLHVNGCRNLSDQGLEALRNGCKKLCVFYMSRCRGVSSTGIEMFKCLRGEVNIIEEEIMCIAPHWAFQL</sequence>
<protein>
    <submittedName>
        <fullName evidence="1">Uncharacterized protein</fullName>
    </submittedName>
</protein>
<evidence type="ECO:0000313" key="1">
    <source>
        <dbReference type="EMBL" id="KAI5676904.1"/>
    </source>
</evidence>
<evidence type="ECO:0000313" key="2">
    <source>
        <dbReference type="Proteomes" id="UP001060085"/>
    </source>
</evidence>
<name>A0ACC0BWE1_CATRO</name>